<dbReference type="AlphaFoldDB" id="A0A6I2U5A9"/>
<keyword evidence="2" id="KW-0732">Signal</keyword>
<accession>A0A6I2U5A9</accession>
<gene>
    <name evidence="3" type="ORF">FYJ72_13745</name>
</gene>
<feature type="chain" id="PRO_5026354199" evidence="2">
    <location>
        <begin position="21"/>
        <end position="450"/>
    </location>
</feature>
<feature type="region of interest" description="Disordered" evidence="1">
    <location>
        <begin position="260"/>
        <end position="280"/>
    </location>
</feature>
<reference evidence="3 4" key="1">
    <citation type="submission" date="2019-08" db="EMBL/GenBank/DDBJ databases">
        <title>In-depth cultivation of the pig gut microbiome towards novel bacterial diversity and tailored functional studies.</title>
        <authorList>
            <person name="Wylensek D."/>
            <person name="Hitch T.C.A."/>
            <person name="Clavel T."/>
        </authorList>
    </citation>
    <scope>NUCLEOTIDE SEQUENCE [LARGE SCALE GENOMIC DNA]</scope>
    <source>
        <strain evidence="3 4">LKV-178-WT-2C</strain>
    </source>
</reference>
<proteinExistence type="predicted"/>
<dbReference type="Proteomes" id="UP000450161">
    <property type="component" value="Unassembled WGS sequence"/>
</dbReference>
<organism evidence="3 4">
    <name type="scientific">Segatella copri</name>
    <dbReference type="NCBI Taxonomy" id="165179"/>
    <lineage>
        <taxon>Bacteria</taxon>
        <taxon>Pseudomonadati</taxon>
        <taxon>Bacteroidota</taxon>
        <taxon>Bacteroidia</taxon>
        <taxon>Bacteroidales</taxon>
        <taxon>Prevotellaceae</taxon>
        <taxon>Segatella</taxon>
    </lineage>
</organism>
<feature type="compositionally biased region" description="Low complexity" evidence="1">
    <location>
        <begin position="260"/>
        <end position="277"/>
    </location>
</feature>
<name>A0A6I2U5A9_9BACT</name>
<evidence type="ECO:0000256" key="1">
    <source>
        <dbReference type="SAM" id="MobiDB-lite"/>
    </source>
</evidence>
<feature type="signal peptide" evidence="2">
    <location>
        <begin position="1"/>
        <end position="20"/>
    </location>
</feature>
<evidence type="ECO:0000313" key="4">
    <source>
        <dbReference type="Proteomes" id="UP000450161"/>
    </source>
</evidence>
<sequence>MKRFILSTALALAMGNMASAQKITGRFDFVNNPNYHFSFSVPKEFSYNGAPRLILSSGIHDDYSFLVYNENIEQVKSIKLNPSTFDYQLTYKVEEREVKSVDEKDRRETHTYNSLDEFIQQESCNDPSFTPAALIYTNQENGDRRVDFDFDKLNNSFGQERFFHKELFGGKYPLLYGIEHDGKFSLYSVSYTVSYTDWVEKGEEVENNSFTVKPLQLGNVNLNNDVTWATEYFYVSQTLFNEDEAYEYLVPKFKMVEASAGGSTGATMSDSSTGSSSLEENMELTRKTLESNVALVGFQVVGENGNILKDLSFEDYIGDRWINDGAVVTIGTNVYLAFYGHDLDGKQATVFYKIDRTTSSIQKVRTVPGGMNLSSTIANKGADIQVNFNDNNEKGSEIIVFSANGAKVKSFKVPAGQKTATFNVNGSAGMYLVNRAQNGKANETKKIVIK</sequence>
<dbReference type="RefSeq" id="WP_154483061.1">
    <property type="nucleotide sequence ID" value="NZ_VUNF01000040.1"/>
</dbReference>
<protein>
    <submittedName>
        <fullName evidence="3">T9SS type A sorting domain-containing protein</fullName>
    </submittedName>
</protein>
<dbReference type="InterPro" id="IPR026444">
    <property type="entry name" value="Secre_tail"/>
</dbReference>
<comment type="caution">
    <text evidence="3">The sequence shown here is derived from an EMBL/GenBank/DDBJ whole genome shotgun (WGS) entry which is preliminary data.</text>
</comment>
<dbReference type="NCBIfam" id="TIGR04183">
    <property type="entry name" value="Por_Secre_tail"/>
    <property type="match status" value="1"/>
</dbReference>
<dbReference type="EMBL" id="VUNF01000040">
    <property type="protein sequence ID" value="MST78684.1"/>
    <property type="molecule type" value="Genomic_DNA"/>
</dbReference>
<evidence type="ECO:0000256" key="2">
    <source>
        <dbReference type="SAM" id="SignalP"/>
    </source>
</evidence>
<evidence type="ECO:0000313" key="3">
    <source>
        <dbReference type="EMBL" id="MST78684.1"/>
    </source>
</evidence>